<organism evidence="2 3">
    <name type="scientific">Elsinoe australis</name>
    <dbReference type="NCBI Taxonomy" id="40998"/>
    <lineage>
        <taxon>Eukaryota</taxon>
        <taxon>Fungi</taxon>
        <taxon>Dikarya</taxon>
        <taxon>Ascomycota</taxon>
        <taxon>Pezizomycotina</taxon>
        <taxon>Dothideomycetes</taxon>
        <taxon>Dothideomycetidae</taxon>
        <taxon>Myriangiales</taxon>
        <taxon>Elsinoaceae</taxon>
        <taxon>Elsinoe</taxon>
    </lineage>
</organism>
<evidence type="ECO:0000313" key="2">
    <source>
        <dbReference type="EMBL" id="TKX22437.1"/>
    </source>
</evidence>
<dbReference type="CDD" id="cd00593">
    <property type="entry name" value="RIBOc"/>
    <property type="match status" value="1"/>
</dbReference>
<dbReference type="AlphaFoldDB" id="A0A4U7B4Y0"/>
<dbReference type="GO" id="GO:0006396">
    <property type="term" value="P:RNA processing"/>
    <property type="evidence" value="ECO:0007669"/>
    <property type="project" value="InterPro"/>
</dbReference>
<dbReference type="SUPFAM" id="SSF69065">
    <property type="entry name" value="RNase III domain-like"/>
    <property type="match status" value="1"/>
</dbReference>
<evidence type="ECO:0000313" key="3">
    <source>
        <dbReference type="Proteomes" id="UP000308133"/>
    </source>
</evidence>
<name>A0A4U7B4Y0_9PEZI</name>
<dbReference type="GO" id="GO:0004525">
    <property type="term" value="F:ribonuclease III activity"/>
    <property type="evidence" value="ECO:0007669"/>
    <property type="project" value="InterPro"/>
</dbReference>
<dbReference type="EMBL" id="PTQR01000066">
    <property type="protein sequence ID" value="TKX22437.1"/>
    <property type="molecule type" value="Genomic_DNA"/>
</dbReference>
<reference evidence="2 3" key="1">
    <citation type="submission" date="2018-02" db="EMBL/GenBank/DDBJ databases">
        <title>Draft genome sequences of Elsinoe sp., causing black scab on jojoba.</title>
        <authorList>
            <person name="Stodart B."/>
            <person name="Jeffress S."/>
            <person name="Ash G."/>
            <person name="Arun Chinnappa K."/>
        </authorList>
    </citation>
    <scope>NUCLEOTIDE SEQUENCE [LARGE SCALE GENOMIC DNA]</scope>
    <source>
        <strain evidence="2 3">Hillstone_2</strain>
    </source>
</reference>
<comment type="caution">
    <text evidence="2">The sequence shown here is derived from an EMBL/GenBank/DDBJ whole genome shotgun (WGS) entry which is preliminary data.</text>
</comment>
<feature type="domain" description="RNase III" evidence="1">
    <location>
        <begin position="9"/>
        <end position="136"/>
    </location>
</feature>
<accession>A0A4U7B4Y0</accession>
<dbReference type="PROSITE" id="PS50142">
    <property type="entry name" value="RNASE_3_2"/>
    <property type="match status" value="1"/>
</dbReference>
<gene>
    <name evidence="2" type="ORF">C1H76_5219</name>
</gene>
<proteinExistence type="predicted"/>
<dbReference type="Pfam" id="PF00636">
    <property type="entry name" value="Ribonuclease_3"/>
    <property type="match status" value="1"/>
</dbReference>
<sequence length="175" mass="18805">MNQFRARRVDNVLNILGEGIDRDRVLEALSMPDSGLHYHFYDGWPKNVDYKGLAFVGDATAGKILGMKGYHAGLTPGVMDARRQQILANGNLARICDAMGLTPCIILSPAQNGPISDRVKAGIVEALIAAADISDGLTMAERVMERLGIDSCKYAAASKVAREGDSSALPEKDLM</sequence>
<protein>
    <submittedName>
        <fullName evidence="2">Ribonuclease III-like protein 4</fullName>
    </submittedName>
</protein>
<evidence type="ECO:0000259" key="1">
    <source>
        <dbReference type="PROSITE" id="PS50142"/>
    </source>
</evidence>
<dbReference type="InterPro" id="IPR036389">
    <property type="entry name" value="RNase_III_sf"/>
</dbReference>
<dbReference type="Gene3D" id="1.10.1520.10">
    <property type="entry name" value="Ribonuclease III domain"/>
    <property type="match status" value="1"/>
</dbReference>
<dbReference type="InterPro" id="IPR000999">
    <property type="entry name" value="RNase_III_dom"/>
</dbReference>
<dbReference type="Proteomes" id="UP000308133">
    <property type="component" value="Unassembled WGS sequence"/>
</dbReference>